<dbReference type="RefSeq" id="WP_306886648.1">
    <property type="nucleotide sequence ID" value="NZ_JAUSUL010000003.1"/>
</dbReference>
<sequence>MSGAAARPGAVLFVCRQNAVRSPMAAELARHYFPKSLYVRSAGVVDDGEPDPFAVAVMDELGLDISKHHPRSLEELADTSFDLVVTLAPEAHHRALEMARTQAFDVEYWPTPDPTVTTGSRSQILDAYRSVRDGLANRIKTRFAP</sequence>
<evidence type="ECO:0000256" key="1">
    <source>
        <dbReference type="ARBA" id="ARBA00022849"/>
    </source>
</evidence>
<dbReference type="PANTHER" id="PTHR43428">
    <property type="entry name" value="ARSENATE REDUCTASE"/>
    <property type="match status" value="1"/>
</dbReference>
<evidence type="ECO:0000313" key="4">
    <source>
        <dbReference type="Proteomes" id="UP001229244"/>
    </source>
</evidence>
<dbReference type="PANTHER" id="PTHR43428:SF1">
    <property type="entry name" value="ARSENATE REDUCTASE"/>
    <property type="match status" value="1"/>
</dbReference>
<dbReference type="Pfam" id="PF01451">
    <property type="entry name" value="LMWPc"/>
    <property type="match status" value="1"/>
</dbReference>
<evidence type="ECO:0000259" key="2">
    <source>
        <dbReference type="SMART" id="SM00226"/>
    </source>
</evidence>
<comment type="caution">
    <text evidence="3">The sequence shown here is derived from an EMBL/GenBank/DDBJ whole genome shotgun (WGS) entry which is preliminary data.</text>
</comment>
<name>A0AAE3VRE7_9HYPH</name>
<gene>
    <name evidence="3" type="ORF">J2S73_003247</name>
</gene>
<dbReference type="Proteomes" id="UP001229244">
    <property type="component" value="Unassembled WGS sequence"/>
</dbReference>
<dbReference type="EMBL" id="JAUSUL010000003">
    <property type="protein sequence ID" value="MDQ0316771.1"/>
    <property type="molecule type" value="Genomic_DNA"/>
</dbReference>
<keyword evidence="4" id="KW-1185">Reference proteome</keyword>
<dbReference type="AlphaFoldDB" id="A0AAE3VRE7"/>
<organism evidence="3 4">
    <name type="scientific">Amorphus orientalis</name>
    <dbReference type="NCBI Taxonomy" id="649198"/>
    <lineage>
        <taxon>Bacteria</taxon>
        <taxon>Pseudomonadati</taxon>
        <taxon>Pseudomonadota</taxon>
        <taxon>Alphaproteobacteria</taxon>
        <taxon>Hyphomicrobiales</taxon>
        <taxon>Amorphaceae</taxon>
        <taxon>Amorphus</taxon>
    </lineage>
</organism>
<proteinExistence type="predicted"/>
<dbReference type="InterPro" id="IPR023485">
    <property type="entry name" value="Ptyr_pPase"/>
</dbReference>
<dbReference type="SMART" id="SM00226">
    <property type="entry name" value="LMWPc"/>
    <property type="match status" value="1"/>
</dbReference>
<dbReference type="Gene3D" id="3.40.50.2300">
    <property type="match status" value="1"/>
</dbReference>
<evidence type="ECO:0000313" key="3">
    <source>
        <dbReference type="EMBL" id="MDQ0316771.1"/>
    </source>
</evidence>
<reference evidence="3" key="1">
    <citation type="submission" date="2023-07" db="EMBL/GenBank/DDBJ databases">
        <title>Genomic Encyclopedia of Type Strains, Phase IV (KMG-IV): sequencing the most valuable type-strain genomes for metagenomic binning, comparative biology and taxonomic classification.</title>
        <authorList>
            <person name="Goeker M."/>
        </authorList>
    </citation>
    <scope>NUCLEOTIDE SEQUENCE</scope>
    <source>
        <strain evidence="3">DSM 21202</strain>
    </source>
</reference>
<accession>A0AAE3VRE7</accession>
<feature type="domain" description="Phosphotyrosine protein phosphatase I" evidence="2">
    <location>
        <begin position="9"/>
        <end position="145"/>
    </location>
</feature>
<protein>
    <submittedName>
        <fullName evidence="3">Protein-tyrosine-phosphatase</fullName>
    </submittedName>
</protein>
<keyword evidence="1" id="KW-0059">Arsenical resistance</keyword>
<dbReference type="GO" id="GO:0046685">
    <property type="term" value="P:response to arsenic-containing substance"/>
    <property type="evidence" value="ECO:0007669"/>
    <property type="project" value="UniProtKB-KW"/>
</dbReference>
<dbReference type="InterPro" id="IPR036196">
    <property type="entry name" value="Ptyr_pPase_sf"/>
</dbReference>
<dbReference type="CDD" id="cd16345">
    <property type="entry name" value="LMWP_ArsC"/>
    <property type="match status" value="1"/>
</dbReference>
<dbReference type="SUPFAM" id="SSF52788">
    <property type="entry name" value="Phosphotyrosine protein phosphatases I"/>
    <property type="match status" value="1"/>
</dbReference>